<dbReference type="PANTHER" id="PTHR42646">
    <property type="entry name" value="FLAP ENDONUCLEASE XNI"/>
    <property type="match status" value="1"/>
</dbReference>
<dbReference type="Pfam" id="PF01367">
    <property type="entry name" value="5_3_exonuc"/>
    <property type="match status" value="1"/>
</dbReference>
<dbReference type="SMART" id="SM00475">
    <property type="entry name" value="53EXOc"/>
    <property type="match status" value="1"/>
</dbReference>
<name>A0AAV3QGI9_LITER</name>
<keyword evidence="6" id="KW-1185">Reference proteome</keyword>
<protein>
    <recommendedName>
        <fullName evidence="4">5'-3' exonuclease domain-containing protein</fullName>
    </recommendedName>
</protein>
<evidence type="ECO:0000313" key="6">
    <source>
        <dbReference type="Proteomes" id="UP001454036"/>
    </source>
</evidence>
<evidence type="ECO:0000313" key="5">
    <source>
        <dbReference type="EMBL" id="GAA0163204.1"/>
    </source>
</evidence>
<evidence type="ECO:0000256" key="1">
    <source>
        <dbReference type="ARBA" id="ARBA00022722"/>
    </source>
</evidence>
<dbReference type="CDD" id="cd09898">
    <property type="entry name" value="H3TH_53EXO"/>
    <property type="match status" value="1"/>
</dbReference>
<dbReference type="Proteomes" id="UP001454036">
    <property type="component" value="Unassembled WGS sequence"/>
</dbReference>
<comment type="caution">
    <text evidence="5">The sequence shown here is derived from an EMBL/GenBank/DDBJ whole genome shotgun (WGS) entry which is preliminary data.</text>
</comment>
<dbReference type="InterPro" id="IPR038969">
    <property type="entry name" value="FEN"/>
</dbReference>
<dbReference type="InterPro" id="IPR008918">
    <property type="entry name" value="HhH2"/>
</dbReference>
<dbReference type="CDD" id="cd09859">
    <property type="entry name" value="PIN_53EXO"/>
    <property type="match status" value="1"/>
</dbReference>
<keyword evidence="2" id="KW-0378">Hydrolase</keyword>
<dbReference type="GO" id="GO:0017108">
    <property type="term" value="F:5'-flap endonuclease activity"/>
    <property type="evidence" value="ECO:0007669"/>
    <property type="project" value="InterPro"/>
</dbReference>
<keyword evidence="3" id="KW-0238">DNA-binding</keyword>
<keyword evidence="1" id="KW-0540">Nuclease</keyword>
<dbReference type="GO" id="GO:0033567">
    <property type="term" value="P:DNA replication, Okazaki fragment processing"/>
    <property type="evidence" value="ECO:0007669"/>
    <property type="project" value="InterPro"/>
</dbReference>
<evidence type="ECO:0000256" key="3">
    <source>
        <dbReference type="ARBA" id="ARBA00023125"/>
    </source>
</evidence>
<evidence type="ECO:0000259" key="4">
    <source>
        <dbReference type="SMART" id="SM00475"/>
    </source>
</evidence>
<gene>
    <name evidence="5" type="ORF">LIER_19126</name>
</gene>
<dbReference type="InterPro" id="IPR020046">
    <property type="entry name" value="5-3_exonucl_a-hlix_arch_N"/>
</dbReference>
<dbReference type="Gene3D" id="1.10.150.20">
    <property type="entry name" value="5' to 3' exonuclease, C-terminal subdomain"/>
    <property type="match status" value="1"/>
</dbReference>
<dbReference type="SUPFAM" id="SSF88723">
    <property type="entry name" value="PIN domain-like"/>
    <property type="match status" value="1"/>
</dbReference>
<dbReference type="GO" id="GO:0008409">
    <property type="term" value="F:5'-3' exonuclease activity"/>
    <property type="evidence" value="ECO:0007669"/>
    <property type="project" value="InterPro"/>
</dbReference>
<dbReference type="SMART" id="SM00279">
    <property type="entry name" value="HhH2"/>
    <property type="match status" value="1"/>
</dbReference>
<feature type="domain" description="5'-3' exonuclease" evidence="4">
    <location>
        <begin position="48"/>
        <end position="372"/>
    </location>
</feature>
<organism evidence="5 6">
    <name type="scientific">Lithospermum erythrorhizon</name>
    <name type="common">Purple gromwell</name>
    <name type="synonym">Lithospermum officinale var. erythrorhizon</name>
    <dbReference type="NCBI Taxonomy" id="34254"/>
    <lineage>
        <taxon>Eukaryota</taxon>
        <taxon>Viridiplantae</taxon>
        <taxon>Streptophyta</taxon>
        <taxon>Embryophyta</taxon>
        <taxon>Tracheophyta</taxon>
        <taxon>Spermatophyta</taxon>
        <taxon>Magnoliopsida</taxon>
        <taxon>eudicotyledons</taxon>
        <taxon>Gunneridae</taxon>
        <taxon>Pentapetalae</taxon>
        <taxon>asterids</taxon>
        <taxon>lamiids</taxon>
        <taxon>Boraginales</taxon>
        <taxon>Boraginaceae</taxon>
        <taxon>Boraginoideae</taxon>
        <taxon>Lithospermeae</taxon>
        <taxon>Lithospermum</taxon>
    </lineage>
</organism>
<evidence type="ECO:0000256" key="2">
    <source>
        <dbReference type="ARBA" id="ARBA00022801"/>
    </source>
</evidence>
<dbReference type="FunFam" id="1.10.150.20:FF:000003">
    <property type="entry name" value="DNA polymerase I"/>
    <property type="match status" value="1"/>
</dbReference>
<dbReference type="SUPFAM" id="SSF47807">
    <property type="entry name" value="5' to 3' exonuclease, C-terminal subdomain"/>
    <property type="match status" value="1"/>
</dbReference>
<dbReference type="InterPro" id="IPR020045">
    <property type="entry name" value="DNA_polI_H3TH"/>
</dbReference>
<dbReference type="InterPro" id="IPR029060">
    <property type="entry name" value="PIN-like_dom_sf"/>
</dbReference>
<accession>A0AAV3QGI9</accession>
<dbReference type="Pfam" id="PF02739">
    <property type="entry name" value="5_3_exonuc_N"/>
    <property type="match status" value="1"/>
</dbReference>
<dbReference type="PANTHER" id="PTHR42646:SF2">
    <property type="entry name" value="5'-3' EXONUCLEASE FAMILY PROTEIN"/>
    <property type="match status" value="1"/>
</dbReference>
<dbReference type="GO" id="GO:0003677">
    <property type="term" value="F:DNA binding"/>
    <property type="evidence" value="ECO:0007669"/>
    <property type="project" value="UniProtKB-KW"/>
</dbReference>
<dbReference type="Gene3D" id="3.40.50.1010">
    <property type="entry name" value="5'-nuclease"/>
    <property type="match status" value="1"/>
</dbReference>
<proteinExistence type="predicted"/>
<dbReference type="InterPro" id="IPR002421">
    <property type="entry name" value="5-3_exonuclease"/>
</dbReference>
<reference evidence="5 6" key="1">
    <citation type="submission" date="2024-01" db="EMBL/GenBank/DDBJ databases">
        <title>The complete chloroplast genome sequence of Lithospermum erythrorhizon: insights into the phylogenetic relationship among Boraginaceae species and the maternal lineages of purple gromwells.</title>
        <authorList>
            <person name="Okada T."/>
            <person name="Watanabe K."/>
        </authorList>
    </citation>
    <scope>NUCLEOTIDE SEQUENCE [LARGE SCALE GENOMIC DNA]</scope>
</reference>
<dbReference type="AlphaFoldDB" id="A0AAV3QGI9"/>
<dbReference type="InterPro" id="IPR036279">
    <property type="entry name" value="5-3_exonuclease_C_sf"/>
</dbReference>
<sequence length="414" mass="45932">MGIFKIPKIVKSPTFLRVRSRLYSSYENLAYVGSEDKEKGASFGSSNGRVMLIDGTSVIYRAYFKLLAKLHRGFLTHADANGDWVLTIFSALSLIINVLKLTPSHVAVGTTSYFSCIQLFQTSLRVGCGEKNVVFDHDGFPLGQANYLLRHGTVAKGKNFRHDIYPLYKNNRPPTPDTIVQGLQYLKAAISAMSIKVIEVPGVEADDVIGTLAVRSVAAGFKDTPYTMSLILSIPSNKVIIVEKLKSENCFLYLGMVSFGMEEFTKKYGTIRPEQFVDVMSLAGDSSDNIPGSFTLEESVGGIGECHAVRLITEYGTLENLLHNIERVKEGKIKKALISSAEQAMLSKRLAQLCCDLPRDMVPYTTEDLIFTKPEDDGEKFRNLLRAIGAYAQGCSADYIIRDVVDMWKKLERC</sequence>
<dbReference type="EMBL" id="BAABME010004681">
    <property type="protein sequence ID" value="GAA0163204.1"/>
    <property type="molecule type" value="Genomic_DNA"/>
</dbReference>